<evidence type="ECO:0000259" key="1">
    <source>
        <dbReference type="Pfam" id="PF21530"/>
    </source>
</evidence>
<name>A0A4Y2D892_ARAVE</name>
<evidence type="ECO:0000313" key="3">
    <source>
        <dbReference type="Proteomes" id="UP000499080"/>
    </source>
</evidence>
<feature type="domain" description="DNA helicase Pif1-like 2B" evidence="1">
    <location>
        <begin position="12"/>
        <end position="51"/>
    </location>
</feature>
<dbReference type="PANTHER" id="PTHR10492">
    <property type="match status" value="1"/>
</dbReference>
<dbReference type="Pfam" id="PF21530">
    <property type="entry name" value="Pif1_2B_dom"/>
    <property type="match status" value="1"/>
</dbReference>
<reference evidence="2 3" key="1">
    <citation type="journal article" date="2019" name="Sci. Rep.">
        <title>Orb-weaving spider Araneus ventricosus genome elucidates the spidroin gene catalogue.</title>
        <authorList>
            <person name="Kono N."/>
            <person name="Nakamura H."/>
            <person name="Ohtoshi R."/>
            <person name="Moran D.A.P."/>
            <person name="Shinohara A."/>
            <person name="Yoshida Y."/>
            <person name="Fujiwara M."/>
            <person name="Mori M."/>
            <person name="Tomita M."/>
            <person name="Arakawa K."/>
        </authorList>
    </citation>
    <scope>NUCLEOTIDE SEQUENCE [LARGE SCALE GENOMIC DNA]</scope>
</reference>
<sequence length="102" mass="11487">MDKEQTVYFPAEFLNSLNPPEMPPHMLNLKVGSPLMLLRNLDLPKLCNGTRPCKLMANAIEATSLTGNNKGESVLFPAFLLSQVRCRLYLNAFNFQFVLLSQ</sequence>
<dbReference type="OrthoDB" id="272985at2759"/>
<dbReference type="InterPro" id="IPR049163">
    <property type="entry name" value="Pif1-like_2B_dom"/>
</dbReference>
<dbReference type="AlphaFoldDB" id="A0A4Y2D892"/>
<gene>
    <name evidence="2" type="ORF">AVEN_114970_1</name>
</gene>
<proteinExistence type="predicted"/>
<evidence type="ECO:0000313" key="2">
    <source>
        <dbReference type="EMBL" id="GBM12891.1"/>
    </source>
</evidence>
<accession>A0A4Y2D892</accession>
<dbReference type="Proteomes" id="UP000499080">
    <property type="component" value="Unassembled WGS sequence"/>
</dbReference>
<dbReference type="EMBL" id="BGPR01000320">
    <property type="protein sequence ID" value="GBM12891.1"/>
    <property type="molecule type" value="Genomic_DNA"/>
</dbReference>
<comment type="caution">
    <text evidence="2">The sequence shown here is derived from an EMBL/GenBank/DDBJ whole genome shotgun (WGS) entry which is preliminary data.</text>
</comment>
<dbReference type="PANTHER" id="PTHR10492:SF57">
    <property type="entry name" value="ATP-DEPENDENT DNA HELICASE"/>
    <property type="match status" value="1"/>
</dbReference>
<protein>
    <recommendedName>
        <fullName evidence="1">DNA helicase Pif1-like 2B domain-containing protein</fullName>
    </recommendedName>
</protein>
<organism evidence="2 3">
    <name type="scientific">Araneus ventricosus</name>
    <name type="common">Orbweaver spider</name>
    <name type="synonym">Epeira ventricosa</name>
    <dbReference type="NCBI Taxonomy" id="182803"/>
    <lineage>
        <taxon>Eukaryota</taxon>
        <taxon>Metazoa</taxon>
        <taxon>Ecdysozoa</taxon>
        <taxon>Arthropoda</taxon>
        <taxon>Chelicerata</taxon>
        <taxon>Arachnida</taxon>
        <taxon>Araneae</taxon>
        <taxon>Araneomorphae</taxon>
        <taxon>Entelegynae</taxon>
        <taxon>Araneoidea</taxon>
        <taxon>Araneidae</taxon>
        <taxon>Araneus</taxon>
    </lineage>
</organism>
<keyword evidence="3" id="KW-1185">Reference proteome</keyword>